<accession>A0A4Y7RA57</accession>
<evidence type="ECO:0000313" key="2">
    <source>
        <dbReference type="Proteomes" id="UP000298324"/>
    </source>
</evidence>
<sequence>MSSIDTKGMQVAELTDEQFTQLRKLEQNLNNASGNQQEIYLLAVTRR</sequence>
<dbReference type="Proteomes" id="UP000298324">
    <property type="component" value="Unassembled WGS sequence"/>
</dbReference>
<comment type="caution">
    <text evidence="1">The sequence shown here is derived from an EMBL/GenBank/DDBJ whole genome shotgun (WGS) entry which is preliminary data.</text>
</comment>
<keyword evidence="2" id="KW-1185">Reference proteome</keyword>
<protein>
    <submittedName>
        <fullName evidence="1">Uncharacterized protein</fullName>
    </submittedName>
</protein>
<organism evidence="1 2">
    <name type="scientific">Pelotomaculum schinkii</name>
    <dbReference type="NCBI Taxonomy" id="78350"/>
    <lineage>
        <taxon>Bacteria</taxon>
        <taxon>Bacillati</taxon>
        <taxon>Bacillota</taxon>
        <taxon>Clostridia</taxon>
        <taxon>Eubacteriales</taxon>
        <taxon>Desulfotomaculaceae</taxon>
        <taxon>Pelotomaculum</taxon>
    </lineage>
</organism>
<dbReference type="RefSeq" id="WP_190258554.1">
    <property type="nucleotide sequence ID" value="NZ_QFGA01000002.1"/>
</dbReference>
<dbReference type="EMBL" id="QFGA01000002">
    <property type="protein sequence ID" value="TEB05848.1"/>
    <property type="molecule type" value="Genomic_DNA"/>
</dbReference>
<name>A0A4Y7RA57_9FIRM</name>
<reference evidence="1 2" key="1">
    <citation type="journal article" date="2018" name="Environ. Microbiol.">
        <title>Novel energy conservation strategies and behaviour of Pelotomaculum schinkii driving syntrophic propionate catabolism.</title>
        <authorList>
            <person name="Hidalgo-Ahumada C.A.P."/>
            <person name="Nobu M.K."/>
            <person name="Narihiro T."/>
            <person name="Tamaki H."/>
            <person name="Liu W.T."/>
            <person name="Kamagata Y."/>
            <person name="Stams A.J.M."/>
            <person name="Imachi H."/>
            <person name="Sousa D.Z."/>
        </authorList>
    </citation>
    <scope>NUCLEOTIDE SEQUENCE [LARGE SCALE GENOMIC DNA]</scope>
    <source>
        <strain evidence="1 2">HH</strain>
    </source>
</reference>
<dbReference type="AlphaFoldDB" id="A0A4Y7RA57"/>
<evidence type="ECO:0000313" key="1">
    <source>
        <dbReference type="EMBL" id="TEB05848.1"/>
    </source>
</evidence>
<gene>
    <name evidence="1" type="ORF">Psch_02889</name>
</gene>
<proteinExistence type="predicted"/>